<evidence type="ECO:0000256" key="2">
    <source>
        <dbReference type="ARBA" id="ARBA00009374"/>
    </source>
</evidence>
<keyword evidence="4" id="KW-0479">Metal-binding</keyword>
<feature type="domain" description="FLZ-type" evidence="8">
    <location>
        <begin position="82"/>
        <end position="126"/>
    </location>
</feature>
<dbReference type="Proteomes" id="UP000504603">
    <property type="component" value="Unplaced"/>
</dbReference>
<keyword evidence="3" id="KW-0963">Cytoplasm</keyword>
<evidence type="ECO:0000256" key="4">
    <source>
        <dbReference type="ARBA" id="ARBA00022723"/>
    </source>
</evidence>
<dbReference type="RefSeq" id="XP_022136874.1">
    <property type="nucleotide sequence ID" value="XM_022281182.1"/>
</dbReference>
<dbReference type="GO" id="GO:0005737">
    <property type="term" value="C:cytoplasm"/>
    <property type="evidence" value="ECO:0007669"/>
    <property type="project" value="UniProtKB-SubCell"/>
</dbReference>
<evidence type="ECO:0000256" key="5">
    <source>
        <dbReference type="ARBA" id="ARBA00022771"/>
    </source>
</evidence>
<dbReference type="PANTHER" id="PTHR33059">
    <property type="entry name" value="FCS-LIKE ZINC FINGER 5"/>
    <property type="match status" value="1"/>
</dbReference>
<feature type="zinc finger region" description="FLZ-type" evidence="6">
    <location>
        <begin position="82"/>
        <end position="126"/>
    </location>
</feature>
<comment type="similarity">
    <text evidence="2">Belongs to the FLZ family.</text>
</comment>
<reference evidence="10" key="1">
    <citation type="submission" date="2025-08" db="UniProtKB">
        <authorList>
            <consortium name="RefSeq"/>
        </authorList>
    </citation>
    <scope>IDENTIFICATION</scope>
    <source>
        <strain evidence="10">OHB3-1</strain>
    </source>
</reference>
<dbReference type="InterPro" id="IPR007650">
    <property type="entry name" value="Zf-FLZ_dom"/>
</dbReference>
<name>A0A6J1C5J8_MOMCH</name>
<evidence type="ECO:0000259" key="8">
    <source>
        <dbReference type="PROSITE" id="PS51795"/>
    </source>
</evidence>
<evidence type="ECO:0000256" key="1">
    <source>
        <dbReference type="ARBA" id="ARBA00004496"/>
    </source>
</evidence>
<proteinExistence type="inferred from homology"/>
<keyword evidence="5" id="KW-0863">Zinc-finger</keyword>
<organism evidence="9 10">
    <name type="scientific">Momordica charantia</name>
    <name type="common">Bitter gourd</name>
    <name type="synonym">Balsam pear</name>
    <dbReference type="NCBI Taxonomy" id="3673"/>
    <lineage>
        <taxon>Eukaryota</taxon>
        <taxon>Viridiplantae</taxon>
        <taxon>Streptophyta</taxon>
        <taxon>Embryophyta</taxon>
        <taxon>Tracheophyta</taxon>
        <taxon>Spermatophyta</taxon>
        <taxon>Magnoliopsida</taxon>
        <taxon>eudicotyledons</taxon>
        <taxon>Gunneridae</taxon>
        <taxon>Pentapetalae</taxon>
        <taxon>rosids</taxon>
        <taxon>fabids</taxon>
        <taxon>Cucurbitales</taxon>
        <taxon>Cucurbitaceae</taxon>
        <taxon>Momordiceae</taxon>
        <taxon>Momordica</taxon>
    </lineage>
</organism>
<gene>
    <name evidence="10" type="primary">LOC111008457</name>
</gene>
<dbReference type="GO" id="GO:0008270">
    <property type="term" value="F:zinc ion binding"/>
    <property type="evidence" value="ECO:0007669"/>
    <property type="project" value="UniProtKB-KW"/>
</dbReference>
<keyword evidence="9" id="KW-1185">Reference proteome</keyword>
<evidence type="ECO:0000256" key="3">
    <source>
        <dbReference type="ARBA" id="ARBA00022490"/>
    </source>
</evidence>
<dbReference type="Pfam" id="PF04570">
    <property type="entry name" value="zf-FLZ"/>
    <property type="match status" value="1"/>
</dbReference>
<dbReference type="GeneID" id="111008457"/>
<evidence type="ECO:0000256" key="6">
    <source>
        <dbReference type="PROSITE-ProRule" id="PRU01131"/>
    </source>
</evidence>
<dbReference type="KEGG" id="mcha:111008457"/>
<keyword evidence="5" id="KW-0862">Zinc</keyword>
<dbReference type="AlphaFoldDB" id="A0A6J1C5J8"/>
<evidence type="ECO:0000313" key="10">
    <source>
        <dbReference type="RefSeq" id="XP_022136874.1"/>
    </source>
</evidence>
<feature type="compositionally biased region" description="Basic residues" evidence="7">
    <location>
        <begin position="1"/>
        <end position="11"/>
    </location>
</feature>
<evidence type="ECO:0000313" key="9">
    <source>
        <dbReference type="Proteomes" id="UP000504603"/>
    </source>
</evidence>
<dbReference type="PROSITE" id="PS51795">
    <property type="entry name" value="ZF_FLZ"/>
    <property type="match status" value="1"/>
</dbReference>
<evidence type="ECO:0000256" key="7">
    <source>
        <dbReference type="SAM" id="MobiDB-lite"/>
    </source>
</evidence>
<protein>
    <submittedName>
        <fullName evidence="10">Uncharacterized protein LOC111008457</fullName>
    </submittedName>
</protein>
<sequence length="141" mass="15517">MLVRKRPRPQMKRTASMSGIKVDVSHVEGGQPSDHHHSPGSWQNPPAIAADADLMNYTLSFVSPRGRRNLSAFNDGGDDSVHFLRTCTFCHRRLSPARDIYMYMGDTAFCSAECREQKMEQDHGSGGSGSKQDGGAVGRHL</sequence>
<feature type="region of interest" description="Disordered" evidence="7">
    <location>
        <begin position="120"/>
        <end position="141"/>
    </location>
</feature>
<dbReference type="OrthoDB" id="1925036at2759"/>
<dbReference type="PANTHER" id="PTHR33059:SF76">
    <property type="entry name" value="FCS-LIKE ZINC FINGER 7"/>
    <property type="match status" value="1"/>
</dbReference>
<feature type="region of interest" description="Disordered" evidence="7">
    <location>
        <begin position="1"/>
        <end position="47"/>
    </location>
</feature>
<comment type="subcellular location">
    <subcellularLocation>
        <location evidence="1">Cytoplasm</location>
    </subcellularLocation>
</comment>
<accession>A0A6J1C5J8</accession>